<dbReference type="GO" id="GO:0051603">
    <property type="term" value="P:proteolysis involved in protein catabolic process"/>
    <property type="evidence" value="ECO:0007669"/>
    <property type="project" value="TreeGrafter"/>
</dbReference>
<evidence type="ECO:0000259" key="4">
    <source>
        <dbReference type="SMART" id="SM00382"/>
    </source>
</evidence>
<accession>A0A975BM58</accession>
<dbReference type="GO" id="GO:0016887">
    <property type="term" value="F:ATP hydrolysis activity"/>
    <property type="evidence" value="ECO:0007669"/>
    <property type="project" value="InterPro"/>
</dbReference>
<dbReference type="InterPro" id="IPR019489">
    <property type="entry name" value="Clp_ATPase_C"/>
</dbReference>
<dbReference type="Gene3D" id="1.10.8.60">
    <property type="match status" value="1"/>
</dbReference>
<dbReference type="PANTHER" id="PTHR48102">
    <property type="entry name" value="ATP-DEPENDENT CLP PROTEASE ATP-BINDING SUBUNIT CLPX-LIKE, MITOCHONDRIAL-RELATED"/>
    <property type="match status" value="1"/>
</dbReference>
<keyword evidence="2 6" id="KW-0067">ATP-binding</keyword>
<dbReference type="AlphaFoldDB" id="A0A975BM58"/>
<evidence type="ECO:0000259" key="5">
    <source>
        <dbReference type="SMART" id="SM01086"/>
    </source>
</evidence>
<dbReference type="Gene3D" id="3.40.50.300">
    <property type="entry name" value="P-loop containing nucleotide triphosphate hydrolases"/>
    <property type="match status" value="1"/>
</dbReference>
<name>A0A975BM58_9BACT</name>
<sequence length="582" mass="66167">MKKHNEKIPSPKEIEKEIGEFLAKKFGGEVKVVSPINLPQELFTGSTKESPSKKTNIKFDLKPEELVSYLDQYIVKQDVAKAVLATKICTHFNRIKRVQEHPDNIDNLVGRIKNNVLMIGPTGVGKTYMVKLIAKKIGVPFVKGDATKFSETGYVGGDVEDLVRDLVREADGDIELAQNGIIYIDEIDKIASSRNLIGADVSHTGVQRALLKPMEETEVELKVPHDPISMIQEIERFRKTGQRDKTTVNTKNILFIMSGAFAGLSDIINRRMRDKNIGFGAQFTSREEQDDVLKQVRSEDLIEFGFESEFVGRLPVQAVFERLTREDLFNILKNPNNPVILGKKLDFAAYGIRITFQDSVLRMLAKNAFMENTGARGLVSVIERALLLFEKALPSANVSLFPVTESAIKEPEKSLEEMKASPDSKQLTESFQKLSDEEKKFIKAYVNLNKKNLAEKYNLTLTPSRTNTIAEYYCQHIMEIGNVIKKIKSYADEIKKIELYFYKNHDINIVMEEDAIDFIIGQFAHSSPDFEDIYKKLTMDFEHGFKLVREKTGRTRFFITKEGLLSPEIFIGNLLKEENQIF</sequence>
<evidence type="ECO:0000313" key="6">
    <source>
        <dbReference type="EMBL" id="QTA88010.1"/>
    </source>
</evidence>
<keyword evidence="6" id="KW-0378">Hydrolase</keyword>
<protein>
    <submittedName>
        <fullName evidence="6">ATP-dependent Clp protease, ATP-binding subunit</fullName>
    </submittedName>
</protein>
<dbReference type="InterPro" id="IPR027417">
    <property type="entry name" value="P-loop_NTPase"/>
</dbReference>
<dbReference type="Proteomes" id="UP000663722">
    <property type="component" value="Chromosome"/>
</dbReference>
<dbReference type="Pfam" id="PF10431">
    <property type="entry name" value="ClpB_D2-small"/>
    <property type="match status" value="1"/>
</dbReference>
<keyword evidence="7" id="KW-1185">Reference proteome</keyword>
<feature type="domain" description="AAA+ ATPase" evidence="4">
    <location>
        <begin position="112"/>
        <end position="283"/>
    </location>
</feature>
<dbReference type="InterPro" id="IPR003959">
    <property type="entry name" value="ATPase_AAA_core"/>
</dbReference>
<dbReference type="SUPFAM" id="SSF52540">
    <property type="entry name" value="P-loop containing nucleoside triphosphate hydrolases"/>
    <property type="match status" value="1"/>
</dbReference>
<dbReference type="InterPro" id="IPR050052">
    <property type="entry name" value="ATP-dep_Clp_protease_ClpX"/>
</dbReference>
<proteinExistence type="predicted"/>
<dbReference type="SMART" id="SM01086">
    <property type="entry name" value="ClpB_D2-small"/>
    <property type="match status" value="1"/>
</dbReference>
<dbReference type="EMBL" id="CP061800">
    <property type="protein sequence ID" value="QTA88010.1"/>
    <property type="molecule type" value="Genomic_DNA"/>
</dbReference>
<dbReference type="PANTHER" id="PTHR48102:SF7">
    <property type="entry name" value="ATP-DEPENDENT CLP PROTEASE ATP-BINDING SUBUNIT CLPX-LIKE, MITOCHONDRIAL"/>
    <property type="match status" value="1"/>
</dbReference>
<dbReference type="SMART" id="SM00382">
    <property type="entry name" value="AAA"/>
    <property type="match status" value="1"/>
</dbReference>
<dbReference type="GO" id="GO:0005524">
    <property type="term" value="F:ATP binding"/>
    <property type="evidence" value="ECO:0007669"/>
    <property type="project" value="UniProtKB-KW"/>
</dbReference>
<dbReference type="InterPro" id="IPR025943">
    <property type="entry name" value="Sigma_54_int_dom_ATP-bd_2"/>
</dbReference>
<gene>
    <name evidence="6" type="primary">clpX1</name>
    <name evidence="6" type="ORF">dnm_040500</name>
</gene>
<keyword evidence="3" id="KW-0143">Chaperone</keyword>
<organism evidence="6 7">
    <name type="scientific">Desulfonema magnum</name>
    <dbReference type="NCBI Taxonomy" id="45655"/>
    <lineage>
        <taxon>Bacteria</taxon>
        <taxon>Pseudomonadati</taxon>
        <taxon>Thermodesulfobacteriota</taxon>
        <taxon>Desulfobacteria</taxon>
        <taxon>Desulfobacterales</taxon>
        <taxon>Desulfococcaceae</taxon>
        <taxon>Desulfonema</taxon>
    </lineage>
</organism>
<feature type="domain" description="Clp ATPase C-terminal" evidence="5">
    <location>
        <begin position="323"/>
        <end position="415"/>
    </location>
</feature>
<dbReference type="InterPro" id="IPR003593">
    <property type="entry name" value="AAA+_ATPase"/>
</dbReference>
<evidence type="ECO:0000313" key="7">
    <source>
        <dbReference type="Proteomes" id="UP000663722"/>
    </source>
</evidence>
<evidence type="ECO:0000256" key="3">
    <source>
        <dbReference type="ARBA" id="ARBA00023186"/>
    </source>
</evidence>
<dbReference type="KEGG" id="dmm:dnm_040500"/>
<dbReference type="PROSITE" id="PS00676">
    <property type="entry name" value="SIGMA54_INTERACT_2"/>
    <property type="match status" value="1"/>
</dbReference>
<keyword evidence="1" id="KW-0547">Nucleotide-binding</keyword>
<evidence type="ECO:0000256" key="2">
    <source>
        <dbReference type="ARBA" id="ARBA00022840"/>
    </source>
</evidence>
<dbReference type="Pfam" id="PF07724">
    <property type="entry name" value="AAA_2"/>
    <property type="match status" value="1"/>
</dbReference>
<dbReference type="GO" id="GO:0008233">
    <property type="term" value="F:peptidase activity"/>
    <property type="evidence" value="ECO:0007669"/>
    <property type="project" value="UniProtKB-KW"/>
</dbReference>
<dbReference type="RefSeq" id="WP_207682969.1">
    <property type="nucleotide sequence ID" value="NZ_CP061800.1"/>
</dbReference>
<reference evidence="6" key="1">
    <citation type="journal article" date="2021" name="Microb. Physiol.">
        <title>Proteogenomic Insights into the Physiology of Marine, Sulfate-Reducing, Filamentous Desulfonema limicola and Desulfonema magnum.</title>
        <authorList>
            <person name="Schnaars V."/>
            <person name="Wohlbrand L."/>
            <person name="Scheve S."/>
            <person name="Hinrichs C."/>
            <person name="Reinhardt R."/>
            <person name="Rabus R."/>
        </authorList>
    </citation>
    <scope>NUCLEOTIDE SEQUENCE</scope>
    <source>
        <strain evidence="6">4be13</strain>
    </source>
</reference>
<keyword evidence="6" id="KW-0645">Protease</keyword>
<evidence type="ECO:0000256" key="1">
    <source>
        <dbReference type="ARBA" id="ARBA00022741"/>
    </source>
</evidence>